<evidence type="ECO:0000256" key="5">
    <source>
        <dbReference type="ARBA" id="ARBA00022737"/>
    </source>
</evidence>
<dbReference type="SUPFAM" id="SSF103506">
    <property type="entry name" value="Mitochondrial carrier"/>
    <property type="match status" value="1"/>
</dbReference>
<evidence type="ECO:0000313" key="12">
    <source>
        <dbReference type="RefSeq" id="XP_006821613.1"/>
    </source>
</evidence>
<proteinExistence type="inferred from homology"/>
<keyword evidence="6 10" id="KW-1133">Transmembrane helix</keyword>
<dbReference type="PROSITE" id="PS50920">
    <property type="entry name" value="SOLCAR"/>
    <property type="match status" value="2"/>
</dbReference>
<gene>
    <name evidence="12" type="primary">LOC102806871</name>
</gene>
<evidence type="ECO:0000256" key="7">
    <source>
        <dbReference type="ARBA" id="ARBA00023136"/>
    </source>
</evidence>
<dbReference type="InterPro" id="IPR018108">
    <property type="entry name" value="MCP_transmembrane"/>
</dbReference>
<feature type="repeat" description="Solcar" evidence="8">
    <location>
        <begin position="1"/>
        <end position="77"/>
    </location>
</feature>
<organism evidence="11 12">
    <name type="scientific">Saccoglossus kowalevskii</name>
    <name type="common">Acorn worm</name>
    <dbReference type="NCBI Taxonomy" id="10224"/>
    <lineage>
        <taxon>Eukaryota</taxon>
        <taxon>Metazoa</taxon>
        <taxon>Hemichordata</taxon>
        <taxon>Enteropneusta</taxon>
        <taxon>Harrimaniidae</taxon>
        <taxon>Saccoglossus</taxon>
    </lineage>
</organism>
<feature type="transmembrane region" description="Helical" evidence="10">
    <location>
        <begin position="146"/>
        <end position="168"/>
    </location>
</feature>
<evidence type="ECO:0000256" key="10">
    <source>
        <dbReference type="SAM" id="Phobius"/>
    </source>
</evidence>
<keyword evidence="3 9" id="KW-0813">Transport</keyword>
<evidence type="ECO:0000256" key="2">
    <source>
        <dbReference type="ARBA" id="ARBA00006375"/>
    </source>
</evidence>
<evidence type="ECO:0000313" key="11">
    <source>
        <dbReference type="Proteomes" id="UP000694865"/>
    </source>
</evidence>
<sequence length="176" mass="19306">MAAASAGEVISCVVGVPVEVVKQRAQANTKFTSSQVFRMTIRQEGIRGLYRGYLSTVIREIPLSFIQMPIWEILKKFWSRKQQRAVNPWESATCGALSGGVAAAITTPLDVAKTRIMLAKHGTKTATSNIFQVIHNIGYKEGVHGLFAGVLARTLWMSLGACIFFGIYEKSKIILS</sequence>
<comment type="similarity">
    <text evidence="2 9">Belongs to the mitochondrial carrier (TC 2.A.29) family.</text>
</comment>
<keyword evidence="11" id="KW-1185">Reference proteome</keyword>
<dbReference type="Gene3D" id="1.50.40.10">
    <property type="entry name" value="Mitochondrial carrier domain"/>
    <property type="match status" value="1"/>
</dbReference>
<dbReference type="PANTHER" id="PTHR45667">
    <property type="entry name" value="S-ADENOSYLMETHIONINE MITOCHONDRIAL CARRIER PROTEIN"/>
    <property type="match status" value="1"/>
</dbReference>
<keyword evidence="5" id="KW-0677">Repeat</keyword>
<feature type="repeat" description="Solcar" evidence="8">
    <location>
        <begin position="86"/>
        <end position="174"/>
    </location>
</feature>
<evidence type="ECO:0000256" key="1">
    <source>
        <dbReference type="ARBA" id="ARBA00004141"/>
    </source>
</evidence>
<keyword evidence="7 8" id="KW-0472">Membrane</keyword>
<evidence type="ECO:0000256" key="3">
    <source>
        <dbReference type="ARBA" id="ARBA00022448"/>
    </source>
</evidence>
<evidence type="ECO:0000256" key="8">
    <source>
        <dbReference type="PROSITE-ProRule" id="PRU00282"/>
    </source>
</evidence>
<dbReference type="RefSeq" id="XP_006821613.1">
    <property type="nucleotide sequence ID" value="XM_006821550.1"/>
</dbReference>
<keyword evidence="4 8" id="KW-0812">Transmembrane</keyword>
<dbReference type="GeneID" id="102806871"/>
<accession>A0ABM0MNM2</accession>
<dbReference type="Pfam" id="PF00153">
    <property type="entry name" value="Mito_carr"/>
    <property type="match status" value="2"/>
</dbReference>
<dbReference type="InterPro" id="IPR023395">
    <property type="entry name" value="MCP_dom_sf"/>
</dbReference>
<dbReference type="Proteomes" id="UP000694865">
    <property type="component" value="Unplaced"/>
</dbReference>
<evidence type="ECO:0000256" key="9">
    <source>
        <dbReference type="RuleBase" id="RU000488"/>
    </source>
</evidence>
<evidence type="ECO:0000256" key="4">
    <source>
        <dbReference type="ARBA" id="ARBA00022692"/>
    </source>
</evidence>
<protein>
    <submittedName>
        <fullName evidence="12">S-adenosylmethionine mitochondrial carrier protein-like</fullName>
    </submittedName>
</protein>
<reference evidence="12" key="1">
    <citation type="submission" date="2025-08" db="UniProtKB">
        <authorList>
            <consortium name="RefSeq"/>
        </authorList>
    </citation>
    <scope>IDENTIFICATION</scope>
    <source>
        <tissue evidence="12">Testes</tissue>
    </source>
</reference>
<evidence type="ECO:0000256" key="6">
    <source>
        <dbReference type="ARBA" id="ARBA00022989"/>
    </source>
</evidence>
<name>A0ABM0MNM2_SACKO</name>
<comment type="subcellular location">
    <subcellularLocation>
        <location evidence="1">Membrane</location>
        <topology evidence="1">Multi-pass membrane protein</topology>
    </subcellularLocation>
</comment>